<dbReference type="Proteomes" id="UP000324897">
    <property type="component" value="Chromosome 5"/>
</dbReference>
<dbReference type="AlphaFoldDB" id="A0A5J9WEI8"/>
<comment type="caution">
    <text evidence="1">The sequence shown here is derived from an EMBL/GenBank/DDBJ whole genome shotgun (WGS) entry which is preliminary data.</text>
</comment>
<sequence>MATEKKGYNVLDGRGPRAHISRKSMLAEVVKAVNGSEPVLNFYDSKGSFVQMQGYFFAPRPGGGTVSLDAVGLLCETWEEAEESVCYNLIRAAQRQLGVVVDDMNLGVAWGERREKERSAAIARAFRDGWDKTLGHLESVQKACDEMWVDAVREEPMPGVTTSIVGLAEWAEWCVWDGLAAKDDLEKSVG</sequence>
<dbReference type="EMBL" id="RWGY01000004">
    <property type="protein sequence ID" value="TVU45684.1"/>
    <property type="molecule type" value="Genomic_DNA"/>
</dbReference>
<keyword evidence="2" id="KW-1185">Reference proteome</keyword>
<name>A0A5J9WEI8_9POAL</name>
<reference evidence="1 2" key="1">
    <citation type="journal article" date="2019" name="Sci. Rep.">
        <title>A high-quality genome of Eragrostis curvula grass provides insights into Poaceae evolution and supports new strategies to enhance forage quality.</title>
        <authorList>
            <person name="Carballo J."/>
            <person name="Santos B.A.C.M."/>
            <person name="Zappacosta D."/>
            <person name="Garbus I."/>
            <person name="Selva J.P."/>
            <person name="Gallo C.A."/>
            <person name="Diaz A."/>
            <person name="Albertini E."/>
            <person name="Caccamo M."/>
            <person name="Echenique V."/>
        </authorList>
    </citation>
    <scope>NUCLEOTIDE SEQUENCE [LARGE SCALE GENOMIC DNA]</scope>
    <source>
        <strain evidence="2">cv. Victoria</strain>
        <tissue evidence="1">Leaf</tissue>
    </source>
</reference>
<organism evidence="1 2">
    <name type="scientific">Eragrostis curvula</name>
    <name type="common">weeping love grass</name>
    <dbReference type="NCBI Taxonomy" id="38414"/>
    <lineage>
        <taxon>Eukaryota</taxon>
        <taxon>Viridiplantae</taxon>
        <taxon>Streptophyta</taxon>
        <taxon>Embryophyta</taxon>
        <taxon>Tracheophyta</taxon>
        <taxon>Spermatophyta</taxon>
        <taxon>Magnoliopsida</taxon>
        <taxon>Liliopsida</taxon>
        <taxon>Poales</taxon>
        <taxon>Poaceae</taxon>
        <taxon>PACMAD clade</taxon>
        <taxon>Chloridoideae</taxon>
        <taxon>Eragrostideae</taxon>
        <taxon>Eragrostidinae</taxon>
        <taxon>Eragrostis</taxon>
    </lineage>
</organism>
<evidence type="ECO:0000313" key="1">
    <source>
        <dbReference type="EMBL" id="TVU45684.1"/>
    </source>
</evidence>
<evidence type="ECO:0000313" key="2">
    <source>
        <dbReference type="Proteomes" id="UP000324897"/>
    </source>
</evidence>
<protein>
    <submittedName>
        <fullName evidence="1">Uncharacterized protein</fullName>
    </submittedName>
</protein>
<proteinExistence type="predicted"/>
<accession>A0A5J9WEI8</accession>
<dbReference type="Gramene" id="TVU45684">
    <property type="protein sequence ID" value="TVU45684"/>
    <property type="gene ID" value="EJB05_05180"/>
</dbReference>
<gene>
    <name evidence="1" type="ORF">EJB05_05180</name>
</gene>